<dbReference type="Proteomes" id="UP000070612">
    <property type="component" value="Unassembled WGS sequence"/>
</dbReference>
<sequence length="126" mass="13144">MLAAAQPPAFVGIVSGGVQDSRRNRVARNAPGLAMWSGQVVPRACMSALRASLIARADHTAGSMPALVSASQMAPMWARSRPWVSATSPAASFWVASGRAAARRGRACRVLSQHRLAGALARPLGE</sequence>
<reference evidence="1 2" key="1">
    <citation type="submission" date="2015-07" db="EMBL/GenBank/DDBJ databases">
        <title>A draft genome sequence of Mycobacterium wolinskyi.</title>
        <authorList>
            <person name="de Man T.J."/>
            <person name="Perry K.A."/>
            <person name="Coulliette A.D."/>
            <person name="Jensen B."/>
            <person name="Toney N.C."/>
            <person name="Limbago B.M."/>
            <person name="Noble-Wang J."/>
        </authorList>
    </citation>
    <scope>NUCLEOTIDE SEQUENCE [LARGE SCALE GENOMIC DNA]</scope>
    <source>
        <strain evidence="1 2">CDC_01</strain>
    </source>
</reference>
<gene>
    <name evidence="1" type="ORF">AFM11_35255</name>
</gene>
<comment type="caution">
    <text evidence="1">The sequence shown here is derived from an EMBL/GenBank/DDBJ whole genome shotgun (WGS) entry which is preliminary data.</text>
</comment>
<name>A0A132PB48_9MYCO</name>
<accession>A0A132PB48</accession>
<evidence type="ECO:0000313" key="1">
    <source>
        <dbReference type="EMBL" id="KWX19549.1"/>
    </source>
</evidence>
<keyword evidence="2" id="KW-1185">Reference proteome</keyword>
<dbReference type="AlphaFoldDB" id="A0A132PB48"/>
<dbReference type="EMBL" id="LGTW01000042">
    <property type="protein sequence ID" value="KWX19549.1"/>
    <property type="molecule type" value="Genomic_DNA"/>
</dbReference>
<protein>
    <submittedName>
        <fullName evidence="1">Uncharacterized protein</fullName>
    </submittedName>
</protein>
<proteinExistence type="predicted"/>
<evidence type="ECO:0000313" key="2">
    <source>
        <dbReference type="Proteomes" id="UP000070612"/>
    </source>
</evidence>
<organism evidence="1 2">
    <name type="scientific">Mycolicibacterium wolinskyi</name>
    <dbReference type="NCBI Taxonomy" id="59750"/>
    <lineage>
        <taxon>Bacteria</taxon>
        <taxon>Bacillati</taxon>
        <taxon>Actinomycetota</taxon>
        <taxon>Actinomycetes</taxon>
        <taxon>Mycobacteriales</taxon>
        <taxon>Mycobacteriaceae</taxon>
        <taxon>Mycolicibacterium</taxon>
    </lineage>
</organism>